<keyword evidence="7" id="KW-0812">Transmembrane</keyword>
<keyword evidence="2 7" id="KW-0472">Membrane</keyword>
<feature type="compositionally biased region" description="Basic and acidic residues" evidence="6">
    <location>
        <begin position="381"/>
        <end position="412"/>
    </location>
</feature>
<dbReference type="GO" id="GO:0005911">
    <property type="term" value="C:cell-cell junction"/>
    <property type="evidence" value="ECO:0007669"/>
    <property type="project" value="TreeGrafter"/>
</dbReference>
<dbReference type="EMBL" id="CAKXAJ010025210">
    <property type="protein sequence ID" value="CAH2236585.1"/>
    <property type="molecule type" value="Genomic_DNA"/>
</dbReference>
<evidence type="ECO:0000256" key="7">
    <source>
        <dbReference type="SAM" id="Phobius"/>
    </source>
</evidence>
<keyword evidence="3" id="KW-1015">Disulfide bond</keyword>
<comment type="subcellular location">
    <subcellularLocation>
        <location evidence="1">Membrane</location>
        <topology evidence="1">Single-pass type I membrane protein</topology>
    </subcellularLocation>
</comment>
<sequence length="548" mass="59348">MSIRKVGQNLDITPREAVRRVGDDLTVLCKVPYPIDACRVTVGTTSYRLIPNNQDEEIVYAGQGLQHGECGAHIKHIKEEWNGNISCTLPPQTGQIEVTGTMRLLVARAPGAPQLLSAPQATFREGDGFMAQCIVPNGRPAAKITWYLDEVQLLAGIHQPIITSEPGSDLMTISQNVSRTLAPEDNGQKLVCRAEHEALDAPREAARQLVVHYPPKRLESGQITIFGLKLGAEGRLNVTVRANPAPTTEWTVGDLVLIPPRSTEDGSVAALEPLHLGGGFYNVTLVLARVAKEDVERTYYLRVTNDLGREEFALRLSTMDEPAGVELETGAIVGIVIAILILLIAIVLVVFAKATGRWFFAGRSHRTDIPDGADSEAPLPPHDDVKGSENPSHDHGEYISNGDTKHPEKKPDTATVKNDFLGSSIIGSRGRDHTKSSGESTPAGDVLLESGTLPSRTSDTESAAGQRSRLSALSARVRAVLPRGRDRVQATEPIPELEDKTQAEEKKGVVYAELALGDQNAEKPPPPSTEYAEIVYTDQPAQIKETKE</sequence>
<dbReference type="InterPro" id="IPR051275">
    <property type="entry name" value="Cell_adhesion_signaling"/>
</dbReference>
<dbReference type="InterPro" id="IPR013162">
    <property type="entry name" value="CD80_C2-set"/>
</dbReference>
<feature type="compositionally biased region" description="Polar residues" evidence="6">
    <location>
        <begin position="452"/>
        <end position="465"/>
    </location>
</feature>
<dbReference type="InterPro" id="IPR013783">
    <property type="entry name" value="Ig-like_fold"/>
</dbReference>
<comment type="caution">
    <text evidence="9">The sequence shown here is derived from an EMBL/GenBank/DDBJ whole genome shotgun (WGS) entry which is preliminary data.</text>
</comment>
<keyword evidence="7" id="KW-1133">Transmembrane helix</keyword>
<name>A0A8S4RJ02_9NEOP</name>
<evidence type="ECO:0000256" key="3">
    <source>
        <dbReference type="ARBA" id="ARBA00023157"/>
    </source>
</evidence>
<evidence type="ECO:0000256" key="6">
    <source>
        <dbReference type="SAM" id="MobiDB-lite"/>
    </source>
</evidence>
<protein>
    <submittedName>
        <fullName evidence="9">Jg15342 protein</fullName>
    </submittedName>
</protein>
<evidence type="ECO:0000259" key="8">
    <source>
        <dbReference type="PROSITE" id="PS50835"/>
    </source>
</evidence>
<evidence type="ECO:0000256" key="5">
    <source>
        <dbReference type="ARBA" id="ARBA00023319"/>
    </source>
</evidence>
<feature type="transmembrane region" description="Helical" evidence="7">
    <location>
        <begin position="331"/>
        <end position="352"/>
    </location>
</feature>
<dbReference type="OrthoDB" id="6345017at2759"/>
<evidence type="ECO:0000256" key="4">
    <source>
        <dbReference type="ARBA" id="ARBA00023180"/>
    </source>
</evidence>
<reference evidence="9" key="1">
    <citation type="submission" date="2022-03" db="EMBL/GenBank/DDBJ databases">
        <authorList>
            <person name="Lindestad O."/>
        </authorList>
    </citation>
    <scope>NUCLEOTIDE SEQUENCE</scope>
</reference>
<feature type="region of interest" description="Disordered" evidence="6">
    <location>
        <begin position="369"/>
        <end position="470"/>
    </location>
</feature>
<dbReference type="GO" id="GO:0005886">
    <property type="term" value="C:plasma membrane"/>
    <property type="evidence" value="ECO:0007669"/>
    <property type="project" value="TreeGrafter"/>
</dbReference>
<dbReference type="Proteomes" id="UP000838756">
    <property type="component" value="Unassembled WGS sequence"/>
</dbReference>
<evidence type="ECO:0000313" key="9">
    <source>
        <dbReference type="EMBL" id="CAH2236585.1"/>
    </source>
</evidence>
<keyword evidence="5" id="KW-0393">Immunoglobulin domain</keyword>
<proteinExistence type="predicted"/>
<dbReference type="GO" id="GO:0098609">
    <property type="term" value="P:cell-cell adhesion"/>
    <property type="evidence" value="ECO:0007669"/>
    <property type="project" value="TreeGrafter"/>
</dbReference>
<dbReference type="Gene3D" id="2.60.40.10">
    <property type="entry name" value="Immunoglobulins"/>
    <property type="match status" value="2"/>
</dbReference>
<feature type="domain" description="Ig-like" evidence="8">
    <location>
        <begin position="113"/>
        <end position="210"/>
    </location>
</feature>
<accession>A0A8S4RJ02</accession>
<evidence type="ECO:0000313" key="10">
    <source>
        <dbReference type="Proteomes" id="UP000838756"/>
    </source>
</evidence>
<dbReference type="PROSITE" id="PS50835">
    <property type="entry name" value="IG_LIKE"/>
    <property type="match status" value="1"/>
</dbReference>
<evidence type="ECO:0000256" key="1">
    <source>
        <dbReference type="ARBA" id="ARBA00004479"/>
    </source>
</evidence>
<dbReference type="SUPFAM" id="SSF48726">
    <property type="entry name" value="Immunoglobulin"/>
    <property type="match status" value="2"/>
</dbReference>
<evidence type="ECO:0000256" key="2">
    <source>
        <dbReference type="ARBA" id="ARBA00023136"/>
    </source>
</evidence>
<dbReference type="InterPro" id="IPR007110">
    <property type="entry name" value="Ig-like_dom"/>
</dbReference>
<gene>
    <name evidence="9" type="primary">jg15342</name>
    <name evidence="9" type="ORF">PAEG_LOCUS13951</name>
</gene>
<dbReference type="AlphaFoldDB" id="A0A8S4RJ02"/>
<keyword evidence="4" id="KW-0325">Glycoprotein</keyword>
<dbReference type="PANTHER" id="PTHR11640">
    <property type="entry name" value="NEPHRIN"/>
    <property type="match status" value="1"/>
</dbReference>
<dbReference type="GO" id="GO:0050839">
    <property type="term" value="F:cell adhesion molecule binding"/>
    <property type="evidence" value="ECO:0007669"/>
    <property type="project" value="TreeGrafter"/>
</dbReference>
<dbReference type="Pfam" id="PF08205">
    <property type="entry name" value="C2-set_2"/>
    <property type="match status" value="1"/>
</dbReference>
<dbReference type="PANTHER" id="PTHR11640:SF31">
    <property type="entry name" value="IRREGULAR CHIASM C-ROUGHEST PROTEIN-RELATED"/>
    <property type="match status" value="1"/>
</dbReference>
<organism evidence="9 10">
    <name type="scientific">Pararge aegeria aegeria</name>
    <dbReference type="NCBI Taxonomy" id="348720"/>
    <lineage>
        <taxon>Eukaryota</taxon>
        <taxon>Metazoa</taxon>
        <taxon>Ecdysozoa</taxon>
        <taxon>Arthropoda</taxon>
        <taxon>Hexapoda</taxon>
        <taxon>Insecta</taxon>
        <taxon>Pterygota</taxon>
        <taxon>Neoptera</taxon>
        <taxon>Endopterygota</taxon>
        <taxon>Lepidoptera</taxon>
        <taxon>Glossata</taxon>
        <taxon>Ditrysia</taxon>
        <taxon>Papilionoidea</taxon>
        <taxon>Nymphalidae</taxon>
        <taxon>Satyrinae</taxon>
        <taxon>Satyrini</taxon>
        <taxon>Parargina</taxon>
        <taxon>Pararge</taxon>
    </lineage>
</organism>
<dbReference type="InterPro" id="IPR036179">
    <property type="entry name" value="Ig-like_dom_sf"/>
</dbReference>
<keyword evidence="10" id="KW-1185">Reference proteome</keyword>